<evidence type="ECO:0000259" key="3">
    <source>
        <dbReference type="Pfam" id="PF25954"/>
    </source>
</evidence>
<feature type="signal peptide" evidence="2">
    <location>
        <begin position="1"/>
        <end position="30"/>
    </location>
</feature>
<evidence type="ECO:0000313" key="7">
    <source>
        <dbReference type="Proteomes" id="UP001620597"/>
    </source>
</evidence>
<feature type="domain" description="CusB-like beta-barrel" evidence="3">
    <location>
        <begin position="159"/>
        <end position="235"/>
    </location>
</feature>
<feature type="domain" description="CzcB-like barrel-sandwich hybrid" evidence="4">
    <location>
        <begin position="84"/>
        <end position="145"/>
    </location>
</feature>
<dbReference type="InterPro" id="IPR051909">
    <property type="entry name" value="MFP_Cation_Efflux"/>
</dbReference>
<dbReference type="InterPro" id="IPR058647">
    <property type="entry name" value="BSH_CzcB-like"/>
</dbReference>
<evidence type="ECO:0000259" key="4">
    <source>
        <dbReference type="Pfam" id="PF25973"/>
    </source>
</evidence>
<feature type="chain" id="PRO_5046992706" evidence="2">
    <location>
        <begin position="31"/>
        <end position="313"/>
    </location>
</feature>
<dbReference type="InterPro" id="IPR058792">
    <property type="entry name" value="Beta-barrel_RND_2"/>
</dbReference>
<dbReference type="Pfam" id="PF25954">
    <property type="entry name" value="Beta-barrel_RND_2"/>
    <property type="match status" value="1"/>
</dbReference>
<reference evidence="6 7" key="1">
    <citation type="submission" date="2024-03" db="EMBL/GenBank/DDBJ databases">
        <title>High-quality draft genome sequence of Oceanobacter sp. wDCs-4.</title>
        <authorList>
            <person name="Dong C."/>
        </authorList>
    </citation>
    <scope>NUCLEOTIDE SEQUENCE [LARGE SCALE GENOMIC DNA]</scope>
    <source>
        <strain evidence="7">wDCs-4</strain>
    </source>
</reference>
<sequence length="313" mass="33806">MKSKNHVNKSIIHLLFSCFAIALLSGQALAETGHGEEAEHGEEGHIELTQEQIQHSGITLVTATSGTIRDVLPVYGVVATNAERVQSVTARFDGVIREVKKSVGDPVRKGETLVTVEANESLKTYSIVSALNGAVTQRNANAGEHTTDIPLLVVQDFSTVWVELSVFPKDVAQVELGQRVRILSLDSTQIAEGKIIYIAPLGQTGNQAIMARALIDNPNGIWKPGLFVNAQITRAEIAAPMVIRNEALQIVEDNPVVFVRGEEGFEPRTVTLGRTDGELTEVVAGLSADEVYVSKNSFILKSELGKEDAEHGH</sequence>
<dbReference type="InterPro" id="IPR058649">
    <property type="entry name" value="CzcB_C"/>
</dbReference>
<evidence type="ECO:0000256" key="2">
    <source>
        <dbReference type="SAM" id="SignalP"/>
    </source>
</evidence>
<evidence type="ECO:0000259" key="5">
    <source>
        <dbReference type="Pfam" id="PF25975"/>
    </source>
</evidence>
<gene>
    <name evidence="6" type="ORF">WG929_08890</name>
</gene>
<keyword evidence="7" id="KW-1185">Reference proteome</keyword>
<feature type="domain" description="CzcB-like C-terminal circularly permuted SH3-like" evidence="5">
    <location>
        <begin position="242"/>
        <end position="301"/>
    </location>
</feature>
<dbReference type="PANTHER" id="PTHR30097:SF4">
    <property type="entry name" value="SLR6042 PROTEIN"/>
    <property type="match status" value="1"/>
</dbReference>
<evidence type="ECO:0000256" key="1">
    <source>
        <dbReference type="ARBA" id="ARBA00022448"/>
    </source>
</evidence>
<dbReference type="PANTHER" id="PTHR30097">
    <property type="entry name" value="CATION EFFLUX SYSTEM PROTEIN CUSB"/>
    <property type="match status" value="1"/>
</dbReference>
<dbReference type="Proteomes" id="UP001620597">
    <property type="component" value="Unassembled WGS sequence"/>
</dbReference>
<dbReference type="Gene3D" id="2.40.420.20">
    <property type="match status" value="1"/>
</dbReference>
<dbReference type="SUPFAM" id="SSF111369">
    <property type="entry name" value="HlyD-like secretion proteins"/>
    <property type="match status" value="1"/>
</dbReference>
<accession>A0ABW8NHX4</accession>
<organism evidence="6 7">
    <name type="scientific">Oceanobacter antarcticus</name>
    <dbReference type="NCBI Taxonomy" id="3133425"/>
    <lineage>
        <taxon>Bacteria</taxon>
        <taxon>Pseudomonadati</taxon>
        <taxon>Pseudomonadota</taxon>
        <taxon>Gammaproteobacteria</taxon>
        <taxon>Oceanospirillales</taxon>
        <taxon>Oceanospirillaceae</taxon>
        <taxon>Oceanobacter</taxon>
    </lineage>
</organism>
<evidence type="ECO:0000313" key="6">
    <source>
        <dbReference type="EMBL" id="MFK4752521.1"/>
    </source>
</evidence>
<name>A0ABW8NHX4_9GAMM</name>
<dbReference type="Pfam" id="PF25975">
    <property type="entry name" value="CzcB_C"/>
    <property type="match status" value="1"/>
</dbReference>
<dbReference type="Gene3D" id="2.40.50.100">
    <property type="match status" value="1"/>
</dbReference>
<dbReference type="Gene3D" id="2.40.30.170">
    <property type="match status" value="1"/>
</dbReference>
<comment type="caution">
    <text evidence="6">The sequence shown here is derived from an EMBL/GenBank/DDBJ whole genome shotgun (WGS) entry which is preliminary data.</text>
</comment>
<dbReference type="RefSeq" id="WP_369857997.1">
    <property type="nucleotide sequence ID" value="NZ_JBBKTX010000009.1"/>
</dbReference>
<keyword evidence="1" id="KW-0813">Transport</keyword>
<protein>
    <submittedName>
        <fullName evidence="6">Efflux RND transporter periplasmic adaptor subunit</fullName>
    </submittedName>
</protein>
<keyword evidence="2" id="KW-0732">Signal</keyword>
<dbReference type="Pfam" id="PF25973">
    <property type="entry name" value="BSH_CzcB"/>
    <property type="match status" value="1"/>
</dbReference>
<dbReference type="EMBL" id="JBBKTX010000009">
    <property type="protein sequence ID" value="MFK4752521.1"/>
    <property type="molecule type" value="Genomic_DNA"/>
</dbReference>
<proteinExistence type="predicted"/>